<organism evidence="2 3">
    <name type="scientific">Owenia fusiformis</name>
    <name type="common">Polychaete worm</name>
    <dbReference type="NCBI Taxonomy" id="6347"/>
    <lineage>
        <taxon>Eukaryota</taxon>
        <taxon>Metazoa</taxon>
        <taxon>Spiralia</taxon>
        <taxon>Lophotrochozoa</taxon>
        <taxon>Annelida</taxon>
        <taxon>Polychaeta</taxon>
        <taxon>Sedentaria</taxon>
        <taxon>Canalipalpata</taxon>
        <taxon>Sabellida</taxon>
        <taxon>Oweniida</taxon>
        <taxon>Oweniidae</taxon>
        <taxon>Owenia</taxon>
    </lineage>
</organism>
<name>A0A8J1TS81_OWEFU</name>
<feature type="region of interest" description="Disordered" evidence="1">
    <location>
        <begin position="141"/>
        <end position="176"/>
    </location>
</feature>
<evidence type="ECO:0000256" key="1">
    <source>
        <dbReference type="SAM" id="MobiDB-lite"/>
    </source>
</evidence>
<reference evidence="2" key="1">
    <citation type="submission" date="2022-03" db="EMBL/GenBank/DDBJ databases">
        <authorList>
            <person name="Martin C."/>
        </authorList>
    </citation>
    <scope>NUCLEOTIDE SEQUENCE</scope>
</reference>
<evidence type="ECO:0000313" key="2">
    <source>
        <dbReference type="EMBL" id="CAH1789875.1"/>
    </source>
</evidence>
<feature type="non-terminal residue" evidence="2">
    <location>
        <position position="1"/>
    </location>
</feature>
<feature type="compositionally biased region" description="Polar residues" evidence="1">
    <location>
        <begin position="92"/>
        <end position="103"/>
    </location>
</feature>
<feature type="compositionally biased region" description="Polar residues" evidence="1">
    <location>
        <begin position="141"/>
        <end position="151"/>
    </location>
</feature>
<gene>
    <name evidence="2" type="ORF">OFUS_LOCUS15161</name>
</gene>
<feature type="compositionally biased region" description="Polar residues" evidence="1">
    <location>
        <begin position="70"/>
        <end position="83"/>
    </location>
</feature>
<accession>A0A8J1TS81</accession>
<evidence type="ECO:0000313" key="3">
    <source>
        <dbReference type="Proteomes" id="UP000749559"/>
    </source>
</evidence>
<dbReference type="EMBL" id="CAIIXF020000007">
    <property type="protein sequence ID" value="CAH1789875.1"/>
    <property type="molecule type" value="Genomic_DNA"/>
</dbReference>
<keyword evidence="3" id="KW-1185">Reference proteome</keyword>
<dbReference type="Proteomes" id="UP000749559">
    <property type="component" value="Unassembled WGS sequence"/>
</dbReference>
<sequence>RRQRGIAIAQHLYKNDNFEIRTSTINPLFVVGKVTRKLQSITIKNFDSITIDSKRLITFSKSILSDARKNVSSNLDSTETNRSNIDDEDSTAWKQSAAKSMPTQRKRGIRWKYGTFTRARMHTHIYESLHQTRLSPTITSRTITHSQNIQSKPTNDTPTKPTKYPLTKQSKPKPIE</sequence>
<protein>
    <submittedName>
        <fullName evidence="2">Uncharacterized protein</fullName>
    </submittedName>
</protein>
<feature type="non-terminal residue" evidence="2">
    <location>
        <position position="176"/>
    </location>
</feature>
<proteinExistence type="predicted"/>
<dbReference type="AlphaFoldDB" id="A0A8J1TS81"/>
<feature type="compositionally biased region" description="Low complexity" evidence="1">
    <location>
        <begin position="152"/>
        <end position="168"/>
    </location>
</feature>
<feature type="region of interest" description="Disordered" evidence="1">
    <location>
        <begin position="70"/>
        <end position="105"/>
    </location>
</feature>
<comment type="caution">
    <text evidence="2">The sequence shown here is derived from an EMBL/GenBank/DDBJ whole genome shotgun (WGS) entry which is preliminary data.</text>
</comment>